<keyword evidence="2" id="KW-1185">Reference proteome</keyword>
<dbReference type="EMBL" id="JAGKQQ010000001">
    <property type="protein sequence ID" value="MBP3956766.1"/>
    <property type="molecule type" value="Genomic_DNA"/>
</dbReference>
<evidence type="ECO:0000313" key="1">
    <source>
        <dbReference type="EMBL" id="MBP3956766.1"/>
    </source>
</evidence>
<protein>
    <submittedName>
        <fullName evidence="1">Uncharacterized protein</fullName>
    </submittedName>
</protein>
<comment type="caution">
    <text evidence="1">The sequence shown here is derived from an EMBL/GenBank/DDBJ whole genome shotgun (WGS) entry which is preliminary data.</text>
</comment>
<evidence type="ECO:0000313" key="2">
    <source>
        <dbReference type="Proteomes" id="UP000676565"/>
    </source>
</evidence>
<dbReference type="RefSeq" id="WP_210655191.1">
    <property type="nucleotide sequence ID" value="NZ_JAGKQQ010000001.1"/>
</dbReference>
<name>A0ABS5BSS7_9BACT</name>
<gene>
    <name evidence="1" type="ORF">J8F10_15950</name>
</gene>
<sequence>MKLIGICNTLGIRVRAFFNRSAMMAKNAFHATSTERPGAIVYVVRKVLIHWTQ</sequence>
<dbReference type="Proteomes" id="UP000676565">
    <property type="component" value="Unassembled WGS sequence"/>
</dbReference>
<proteinExistence type="predicted"/>
<reference evidence="1 2" key="1">
    <citation type="submission" date="2021-04" db="EMBL/GenBank/DDBJ databases">
        <authorList>
            <person name="Ivanova A."/>
        </authorList>
    </citation>
    <scope>NUCLEOTIDE SEQUENCE [LARGE SCALE GENOMIC DNA]</scope>
    <source>
        <strain evidence="1 2">G18</strain>
    </source>
</reference>
<accession>A0ABS5BSS7</accession>
<organism evidence="1 2">
    <name type="scientific">Gemmata palustris</name>
    <dbReference type="NCBI Taxonomy" id="2822762"/>
    <lineage>
        <taxon>Bacteria</taxon>
        <taxon>Pseudomonadati</taxon>
        <taxon>Planctomycetota</taxon>
        <taxon>Planctomycetia</taxon>
        <taxon>Gemmatales</taxon>
        <taxon>Gemmataceae</taxon>
        <taxon>Gemmata</taxon>
    </lineage>
</organism>